<dbReference type="CDD" id="cd01949">
    <property type="entry name" value="GGDEF"/>
    <property type="match status" value="1"/>
</dbReference>
<dbReference type="Gene3D" id="3.30.450.20">
    <property type="entry name" value="PAS domain"/>
    <property type="match status" value="3"/>
</dbReference>
<evidence type="ECO:0000259" key="4">
    <source>
        <dbReference type="PROSITE" id="PS50883"/>
    </source>
</evidence>
<dbReference type="CDD" id="cd00130">
    <property type="entry name" value="PAS"/>
    <property type="match status" value="1"/>
</dbReference>
<evidence type="ECO:0000313" key="7">
    <source>
        <dbReference type="Proteomes" id="UP000536179"/>
    </source>
</evidence>
<dbReference type="PROSITE" id="PS50883">
    <property type="entry name" value="EAL"/>
    <property type="match status" value="1"/>
</dbReference>
<keyword evidence="1" id="KW-0175">Coiled coil</keyword>
<accession>A0A7W5H9T0</accession>
<feature type="coiled-coil region" evidence="1">
    <location>
        <begin position="76"/>
        <end position="106"/>
    </location>
</feature>
<evidence type="ECO:0000256" key="1">
    <source>
        <dbReference type="SAM" id="Coils"/>
    </source>
</evidence>
<dbReference type="Pfam" id="PF13426">
    <property type="entry name" value="PAS_9"/>
    <property type="match status" value="2"/>
</dbReference>
<dbReference type="InterPro" id="IPR035965">
    <property type="entry name" value="PAS-like_dom_sf"/>
</dbReference>
<gene>
    <name evidence="6" type="ORF">FHS27_006322</name>
</gene>
<dbReference type="InterPro" id="IPR000014">
    <property type="entry name" value="PAS"/>
</dbReference>
<dbReference type="Pfam" id="PF00563">
    <property type="entry name" value="EAL"/>
    <property type="match status" value="1"/>
</dbReference>
<dbReference type="EMBL" id="JACHXU010000038">
    <property type="protein sequence ID" value="MBB3210475.1"/>
    <property type="molecule type" value="Genomic_DNA"/>
</dbReference>
<dbReference type="SUPFAM" id="SSF141868">
    <property type="entry name" value="EAL domain-like"/>
    <property type="match status" value="1"/>
</dbReference>
<organism evidence="6 7">
    <name type="scientific">Aporhodopirellula rubra</name>
    <dbReference type="NCBI Taxonomy" id="980271"/>
    <lineage>
        <taxon>Bacteria</taxon>
        <taxon>Pseudomonadati</taxon>
        <taxon>Planctomycetota</taxon>
        <taxon>Planctomycetia</taxon>
        <taxon>Pirellulales</taxon>
        <taxon>Pirellulaceae</taxon>
        <taxon>Aporhodopirellula</taxon>
    </lineage>
</organism>
<dbReference type="AlphaFoldDB" id="A0A7W5H9T0"/>
<dbReference type="SUPFAM" id="SSF55073">
    <property type="entry name" value="Nucleotide cyclase"/>
    <property type="match status" value="1"/>
</dbReference>
<comment type="caution">
    <text evidence="6">The sequence shown here is derived from an EMBL/GenBank/DDBJ whole genome shotgun (WGS) entry which is preliminary data.</text>
</comment>
<dbReference type="InterPro" id="IPR029787">
    <property type="entry name" value="Nucleotide_cyclase"/>
</dbReference>
<dbReference type="InterPro" id="IPR000700">
    <property type="entry name" value="PAS-assoc_C"/>
</dbReference>
<reference evidence="6 7" key="1">
    <citation type="submission" date="2020-08" db="EMBL/GenBank/DDBJ databases">
        <title>Genomic Encyclopedia of Type Strains, Phase III (KMG-III): the genomes of soil and plant-associated and newly described type strains.</title>
        <authorList>
            <person name="Whitman W."/>
        </authorList>
    </citation>
    <scope>NUCLEOTIDE SEQUENCE [LARGE SCALE GENOMIC DNA]</scope>
    <source>
        <strain evidence="6 7">CECT 8075</strain>
    </source>
</reference>
<dbReference type="InterPro" id="IPR043128">
    <property type="entry name" value="Rev_trsase/Diguanyl_cyclase"/>
</dbReference>
<dbReference type="PANTHER" id="PTHR44757">
    <property type="entry name" value="DIGUANYLATE CYCLASE DGCP"/>
    <property type="match status" value="1"/>
</dbReference>
<feature type="domain" description="PAC" evidence="3">
    <location>
        <begin position="216"/>
        <end position="266"/>
    </location>
</feature>
<dbReference type="InterPro" id="IPR035919">
    <property type="entry name" value="EAL_sf"/>
</dbReference>
<evidence type="ECO:0000259" key="3">
    <source>
        <dbReference type="PROSITE" id="PS50113"/>
    </source>
</evidence>
<feature type="domain" description="EAL" evidence="4">
    <location>
        <begin position="694"/>
        <end position="947"/>
    </location>
</feature>
<keyword evidence="7" id="KW-1185">Reference proteome</keyword>
<protein>
    <submittedName>
        <fullName evidence="6">Diguanylate cyclase (GGDEF)-like protein/PAS domain S-box-containing protein</fullName>
    </submittedName>
</protein>
<dbReference type="PANTHER" id="PTHR44757:SF2">
    <property type="entry name" value="BIOFILM ARCHITECTURE MAINTENANCE PROTEIN MBAA"/>
    <property type="match status" value="1"/>
</dbReference>
<dbReference type="CDD" id="cd01948">
    <property type="entry name" value="EAL"/>
    <property type="match status" value="1"/>
</dbReference>
<dbReference type="InterPro" id="IPR001633">
    <property type="entry name" value="EAL_dom"/>
</dbReference>
<dbReference type="Gene3D" id="3.30.70.270">
    <property type="match status" value="1"/>
</dbReference>
<dbReference type="PROSITE" id="PS50113">
    <property type="entry name" value="PAC"/>
    <property type="match status" value="2"/>
</dbReference>
<feature type="domain" description="GGDEF" evidence="5">
    <location>
        <begin position="551"/>
        <end position="685"/>
    </location>
</feature>
<dbReference type="PROSITE" id="PS50887">
    <property type="entry name" value="GGDEF"/>
    <property type="match status" value="1"/>
</dbReference>
<dbReference type="Proteomes" id="UP000536179">
    <property type="component" value="Unassembled WGS sequence"/>
</dbReference>
<proteinExistence type="predicted"/>
<dbReference type="InterPro" id="IPR000160">
    <property type="entry name" value="GGDEF_dom"/>
</dbReference>
<dbReference type="SMART" id="SM00267">
    <property type="entry name" value="GGDEF"/>
    <property type="match status" value="1"/>
</dbReference>
<evidence type="ECO:0000259" key="5">
    <source>
        <dbReference type="PROSITE" id="PS50887"/>
    </source>
</evidence>
<feature type="domain" description="PAC" evidence="3">
    <location>
        <begin position="340"/>
        <end position="392"/>
    </location>
</feature>
<sequence>MPDNNSTALDLASTNTPNSSVGTPRSEPSLQVSVCEDMVDASILSIDHLLSLAKADDLASRPSACIKLVESMASSMALLKAEVQQRDEQLEKLTQKSERMARAQADAIVHSVEIIDELEITKRSLDIARTAAENAAQDTKRLADTIFERTNDAVMVFENETCVDCNDNTVKLFACAREEIVGGWPDAFRHAKLEDGNSADPSLRYLYQSVDDRNSKHAEVRMCDENGNQFWSEIRFSSFSMRGGGHVLVVVRDITARKQFETELCRHRDFLNNVISAVPDQLSVRSSDHRLVLANDAFCEAHSLTRSDAVGRKMHDLGLESYAFPSENLRHPMAPAHSNDAIEESFVAADGSNRIASIKHSTFSDATSGESYLIATSRDITEDRRREDRLRVLASVFNSASEGVAILSSDGLIREANPAFVSMASNALGVPTLEATGLLDVRFCDAMQIDADLFESTLSDLNSGTPWSGKATVKSDTSRGQAVWISLSPSHFRDTSSDEIIALVSDITELENSQIELHRRAMHDSLTTLPNRVYFREELSRLVRLDQSPHDGLSVCFLDLDDFKLANDSLGHASGDQLLCLVGERIQKNMGDKTFVARFGGDEFALIMQDKHLAREQQDRLLDQLIRSFREPFRLDGDEARIGLSIGVARCPADSSDADVLMRNADIAMYAAKNAGKNLVLEFTHEMQNGVDLRHQVQSKLRRALSNGEIDVYYQPKINASTHELVGCEALARWKTSDGHYISPAEFVPIAEQTGLVTGLGDLVFELAAERAVQWHEAGIIPKIAVNVSPHHLRHPRFLMTLESTLRSSGAKAEWFELEITENAMMENVDHAIDMIRHLGEMGFTVAIDDFGTGYSSLSYLKSFPIDTLKIDLSFIRDISTDPQSEAIVRSIVSLGAGLGLDVVAEGVESVDQLEILESMGCPIVQGYLISRPLPENKYLAWVADWKRQKQTLGATASLCCQ</sequence>
<dbReference type="RefSeq" id="WP_184309811.1">
    <property type="nucleotide sequence ID" value="NZ_JACHXU010000038.1"/>
</dbReference>
<dbReference type="InterPro" id="IPR052155">
    <property type="entry name" value="Biofilm_reg_signaling"/>
</dbReference>
<evidence type="ECO:0000256" key="2">
    <source>
        <dbReference type="SAM" id="MobiDB-lite"/>
    </source>
</evidence>
<dbReference type="SMART" id="SM00052">
    <property type="entry name" value="EAL"/>
    <property type="match status" value="1"/>
</dbReference>
<dbReference type="NCBIfam" id="TIGR00229">
    <property type="entry name" value="sensory_box"/>
    <property type="match status" value="2"/>
</dbReference>
<dbReference type="NCBIfam" id="TIGR00254">
    <property type="entry name" value="GGDEF"/>
    <property type="match status" value="1"/>
</dbReference>
<evidence type="ECO:0000313" key="6">
    <source>
        <dbReference type="EMBL" id="MBB3210475.1"/>
    </source>
</evidence>
<name>A0A7W5H9T0_9BACT</name>
<feature type="region of interest" description="Disordered" evidence="2">
    <location>
        <begin position="1"/>
        <end position="28"/>
    </location>
</feature>
<dbReference type="SUPFAM" id="SSF55785">
    <property type="entry name" value="PYP-like sensor domain (PAS domain)"/>
    <property type="match status" value="3"/>
</dbReference>
<dbReference type="Pfam" id="PF00990">
    <property type="entry name" value="GGDEF"/>
    <property type="match status" value="1"/>
</dbReference>
<dbReference type="Pfam" id="PF13188">
    <property type="entry name" value="PAS_8"/>
    <property type="match status" value="1"/>
</dbReference>
<dbReference type="SMART" id="SM00091">
    <property type="entry name" value="PAS"/>
    <property type="match status" value="3"/>
</dbReference>
<dbReference type="Gene3D" id="3.20.20.450">
    <property type="entry name" value="EAL domain"/>
    <property type="match status" value="1"/>
</dbReference>